<dbReference type="Proteomes" id="UP000033740">
    <property type="component" value="Unassembled WGS sequence"/>
</dbReference>
<evidence type="ECO:0000313" key="1">
    <source>
        <dbReference type="EMBL" id="KJL32949.1"/>
    </source>
</evidence>
<accession>A0A0F0LJU2</accession>
<gene>
    <name evidence="1" type="ORF">RS86_02123</name>
</gene>
<name>A0A0F0LJU2_9MICO</name>
<dbReference type="Pfam" id="PF14106">
    <property type="entry name" value="DUF4279"/>
    <property type="match status" value="1"/>
</dbReference>
<dbReference type="AlphaFoldDB" id="A0A0F0LJU2"/>
<dbReference type="STRING" id="582680.RS86_02123"/>
<protein>
    <recommendedName>
        <fullName evidence="3">DUF4279 domain-containing protein</fullName>
    </recommendedName>
</protein>
<organism evidence="1 2">
    <name type="scientific">Microbacterium azadirachtae</name>
    <dbReference type="NCBI Taxonomy" id="582680"/>
    <lineage>
        <taxon>Bacteria</taxon>
        <taxon>Bacillati</taxon>
        <taxon>Actinomycetota</taxon>
        <taxon>Actinomycetes</taxon>
        <taxon>Micrococcales</taxon>
        <taxon>Microbacteriaceae</taxon>
        <taxon>Microbacterium</taxon>
    </lineage>
</organism>
<evidence type="ECO:0000313" key="2">
    <source>
        <dbReference type="Proteomes" id="UP000033740"/>
    </source>
</evidence>
<comment type="caution">
    <text evidence="1">The sequence shown here is derived from an EMBL/GenBank/DDBJ whole genome shotgun (WGS) entry which is preliminary data.</text>
</comment>
<sequence>MITSDIASLVVRSETRDVAEITSLLGFAPTGFGDRGDPTPSGIAGRKLKPEYLVYQETYWAYRCEIEPADDSTGFASLASLVALLLPRANALAILREDGETRIWWGGLSDSTQGGFVMTAALQHDLALLGCDLFGTTYLNEDDAEPAT</sequence>
<dbReference type="RefSeq" id="WP_045272204.1">
    <property type="nucleotide sequence ID" value="NZ_JYIX01000035.1"/>
</dbReference>
<dbReference type="PATRIC" id="fig|582680.6.peg.2190"/>
<proteinExistence type="predicted"/>
<keyword evidence="2" id="KW-1185">Reference proteome</keyword>
<evidence type="ECO:0008006" key="3">
    <source>
        <dbReference type="Google" id="ProtNLM"/>
    </source>
</evidence>
<dbReference type="EMBL" id="JYIX01000035">
    <property type="protein sequence ID" value="KJL32949.1"/>
    <property type="molecule type" value="Genomic_DNA"/>
</dbReference>
<reference evidence="1 2" key="1">
    <citation type="submission" date="2015-02" db="EMBL/GenBank/DDBJ databases">
        <title>Draft genome sequences of ten Microbacterium spp. with emphasis on heavy metal contaminated environments.</title>
        <authorList>
            <person name="Corretto E."/>
        </authorList>
    </citation>
    <scope>NUCLEOTIDE SEQUENCE [LARGE SCALE GENOMIC DNA]</scope>
    <source>
        <strain evidence="1 2">ARN176</strain>
    </source>
</reference>
<dbReference type="InterPro" id="IPR025459">
    <property type="entry name" value="DUF4279"/>
</dbReference>